<dbReference type="Pfam" id="PF07883">
    <property type="entry name" value="Cupin_2"/>
    <property type="match status" value="1"/>
</dbReference>
<evidence type="ECO:0000313" key="4">
    <source>
        <dbReference type="Proteomes" id="UP001139502"/>
    </source>
</evidence>
<sequence length="188" mass="20551">MKPLPVQQPDREPELGARLRNHRLRVHITIEQLATATGLTKGFISRVEREQTSPSVTSLVKICRALRVDIGALFEEPPTSLVRLDDAPAVDLGGAGIHERLVSAPELEKAQVLRATVEPGGEGEDSLYTVDCETEILHVISGHFLLRTAGGDYELESGDTVTFSGREPHSWRNLGEEPAEVMWVLVAG</sequence>
<dbReference type="RefSeq" id="WP_254167448.1">
    <property type="nucleotide sequence ID" value="NZ_JANAFB010000030.1"/>
</dbReference>
<dbReference type="SUPFAM" id="SSF51182">
    <property type="entry name" value="RmlC-like cupins"/>
    <property type="match status" value="1"/>
</dbReference>
<dbReference type="CDD" id="cd00093">
    <property type="entry name" value="HTH_XRE"/>
    <property type="match status" value="1"/>
</dbReference>
<dbReference type="AlphaFoldDB" id="A0A9X2KIZ8"/>
<reference evidence="3" key="1">
    <citation type="submission" date="2022-06" db="EMBL/GenBank/DDBJ databases">
        <title>Rothia sp. isolated from sandalwood seedling.</title>
        <authorList>
            <person name="Tuikhar N."/>
            <person name="Kirdat K."/>
            <person name="Thorat V."/>
            <person name="Swetha P."/>
            <person name="Padma S."/>
            <person name="Sundararaj R."/>
            <person name="Yadav A."/>
        </authorList>
    </citation>
    <scope>NUCLEOTIDE SEQUENCE</scope>
    <source>
        <strain evidence="3">AR01</strain>
    </source>
</reference>
<dbReference type="EMBL" id="JANAFB010000030">
    <property type="protein sequence ID" value="MCP3426595.1"/>
    <property type="molecule type" value="Genomic_DNA"/>
</dbReference>
<dbReference type="GO" id="GO:0003700">
    <property type="term" value="F:DNA-binding transcription factor activity"/>
    <property type="evidence" value="ECO:0007669"/>
    <property type="project" value="TreeGrafter"/>
</dbReference>
<evidence type="ECO:0000256" key="1">
    <source>
        <dbReference type="ARBA" id="ARBA00023125"/>
    </source>
</evidence>
<keyword evidence="1" id="KW-0238">DNA-binding</keyword>
<gene>
    <name evidence="3" type="ORF">NBM05_11425</name>
</gene>
<name>A0A9X2KIZ8_9MICC</name>
<dbReference type="InterPro" id="IPR011051">
    <property type="entry name" value="RmlC_Cupin_sf"/>
</dbReference>
<dbReference type="InterPro" id="IPR013096">
    <property type="entry name" value="Cupin_2"/>
</dbReference>
<dbReference type="Pfam" id="PF01381">
    <property type="entry name" value="HTH_3"/>
    <property type="match status" value="1"/>
</dbReference>
<dbReference type="InterPro" id="IPR010982">
    <property type="entry name" value="Lambda_DNA-bd_dom_sf"/>
</dbReference>
<dbReference type="InterPro" id="IPR014710">
    <property type="entry name" value="RmlC-like_jellyroll"/>
</dbReference>
<dbReference type="PROSITE" id="PS50943">
    <property type="entry name" value="HTH_CROC1"/>
    <property type="match status" value="1"/>
</dbReference>
<dbReference type="GO" id="GO:0005829">
    <property type="term" value="C:cytosol"/>
    <property type="evidence" value="ECO:0007669"/>
    <property type="project" value="TreeGrafter"/>
</dbReference>
<dbReference type="SMART" id="SM00530">
    <property type="entry name" value="HTH_XRE"/>
    <property type="match status" value="1"/>
</dbReference>
<evidence type="ECO:0000259" key="2">
    <source>
        <dbReference type="PROSITE" id="PS50943"/>
    </source>
</evidence>
<dbReference type="InterPro" id="IPR001387">
    <property type="entry name" value="Cro/C1-type_HTH"/>
</dbReference>
<dbReference type="PANTHER" id="PTHR46797">
    <property type="entry name" value="HTH-TYPE TRANSCRIPTIONAL REGULATOR"/>
    <property type="match status" value="1"/>
</dbReference>
<evidence type="ECO:0000313" key="3">
    <source>
        <dbReference type="EMBL" id="MCP3426595.1"/>
    </source>
</evidence>
<organism evidence="3 4">
    <name type="scientific">Rothia santali</name>
    <dbReference type="NCBI Taxonomy" id="2949643"/>
    <lineage>
        <taxon>Bacteria</taxon>
        <taxon>Bacillati</taxon>
        <taxon>Actinomycetota</taxon>
        <taxon>Actinomycetes</taxon>
        <taxon>Micrococcales</taxon>
        <taxon>Micrococcaceae</taxon>
        <taxon>Rothia</taxon>
    </lineage>
</organism>
<comment type="caution">
    <text evidence="3">The sequence shown here is derived from an EMBL/GenBank/DDBJ whole genome shotgun (WGS) entry which is preliminary data.</text>
</comment>
<accession>A0A9X2KIZ8</accession>
<dbReference type="GO" id="GO:0003677">
    <property type="term" value="F:DNA binding"/>
    <property type="evidence" value="ECO:0007669"/>
    <property type="project" value="UniProtKB-KW"/>
</dbReference>
<keyword evidence="4" id="KW-1185">Reference proteome</keyword>
<proteinExistence type="predicted"/>
<dbReference type="SUPFAM" id="SSF47413">
    <property type="entry name" value="lambda repressor-like DNA-binding domains"/>
    <property type="match status" value="1"/>
</dbReference>
<dbReference type="Gene3D" id="2.60.120.10">
    <property type="entry name" value="Jelly Rolls"/>
    <property type="match status" value="1"/>
</dbReference>
<feature type="domain" description="HTH cro/C1-type" evidence="2">
    <location>
        <begin position="19"/>
        <end position="73"/>
    </location>
</feature>
<dbReference type="Gene3D" id="1.10.260.40">
    <property type="entry name" value="lambda repressor-like DNA-binding domains"/>
    <property type="match status" value="1"/>
</dbReference>
<dbReference type="PANTHER" id="PTHR46797:SF1">
    <property type="entry name" value="METHYLPHOSPHONATE SYNTHASE"/>
    <property type="match status" value="1"/>
</dbReference>
<dbReference type="InterPro" id="IPR050807">
    <property type="entry name" value="TransReg_Diox_bact_type"/>
</dbReference>
<dbReference type="CDD" id="cd02209">
    <property type="entry name" value="cupin_XRE_C"/>
    <property type="match status" value="1"/>
</dbReference>
<protein>
    <submittedName>
        <fullName evidence="3">XRE family transcriptional regulator</fullName>
    </submittedName>
</protein>
<dbReference type="Proteomes" id="UP001139502">
    <property type="component" value="Unassembled WGS sequence"/>
</dbReference>